<dbReference type="InterPro" id="IPR036188">
    <property type="entry name" value="FAD/NAD-bd_sf"/>
</dbReference>
<proteinExistence type="inferred from homology"/>
<dbReference type="Gene3D" id="3.30.390.30">
    <property type="match status" value="1"/>
</dbReference>
<protein>
    <submittedName>
        <fullName evidence="13">Dihydrolipoamide dehydrogenase</fullName>
        <ecNumber evidence="13">1.8.1.4</ecNumber>
    </submittedName>
</protein>
<dbReference type="AlphaFoldDB" id="A0A3B0VS23"/>
<evidence type="ECO:0000256" key="9">
    <source>
        <dbReference type="ARBA" id="ARBA00023157"/>
    </source>
</evidence>
<comment type="subcellular location">
    <subcellularLocation>
        <location evidence="2">Cytoplasm</location>
    </subcellularLocation>
</comment>
<dbReference type="PANTHER" id="PTHR22912">
    <property type="entry name" value="DISULFIDE OXIDOREDUCTASE"/>
    <property type="match status" value="1"/>
</dbReference>
<keyword evidence="4" id="KW-0963">Cytoplasm</keyword>
<comment type="cofactor">
    <cofactor evidence="1">
        <name>FAD</name>
        <dbReference type="ChEBI" id="CHEBI:57692"/>
    </cofactor>
</comment>
<evidence type="ECO:0000256" key="10">
    <source>
        <dbReference type="ARBA" id="ARBA00023284"/>
    </source>
</evidence>
<keyword evidence="6" id="KW-0274">FAD</keyword>
<evidence type="ECO:0000259" key="11">
    <source>
        <dbReference type="Pfam" id="PF02852"/>
    </source>
</evidence>
<accession>A0A3B0VS23</accession>
<keyword evidence="8" id="KW-0520">NAD</keyword>
<dbReference type="Pfam" id="PF02852">
    <property type="entry name" value="Pyr_redox_dim"/>
    <property type="match status" value="1"/>
</dbReference>
<gene>
    <name evidence="13" type="ORF">MNBD_CHLOROFLEXI01-4176</name>
</gene>
<dbReference type="PIRSF" id="PIRSF000350">
    <property type="entry name" value="Mercury_reductase_MerA"/>
    <property type="match status" value="1"/>
</dbReference>
<dbReference type="GO" id="GO:0005737">
    <property type="term" value="C:cytoplasm"/>
    <property type="evidence" value="ECO:0007669"/>
    <property type="project" value="UniProtKB-SubCell"/>
</dbReference>
<dbReference type="GO" id="GO:0004148">
    <property type="term" value="F:dihydrolipoyl dehydrogenase (NADH) activity"/>
    <property type="evidence" value="ECO:0007669"/>
    <property type="project" value="UniProtKB-EC"/>
</dbReference>
<keyword evidence="10" id="KW-0676">Redox-active center</keyword>
<evidence type="ECO:0000256" key="7">
    <source>
        <dbReference type="ARBA" id="ARBA00023002"/>
    </source>
</evidence>
<dbReference type="PRINTS" id="PR00411">
    <property type="entry name" value="PNDRDTASEI"/>
</dbReference>
<feature type="domain" description="FAD/NAD(P)-binding" evidence="12">
    <location>
        <begin position="5"/>
        <end position="324"/>
    </location>
</feature>
<dbReference type="InterPro" id="IPR016156">
    <property type="entry name" value="FAD/NAD-linked_Rdtase_dimer_sf"/>
</dbReference>
<dbReference type="Pfam" id="PF07992">
    <property type="entry name" value="Pyr_redox_2"/>
    <property type="match status" value="1"/>
</dbReference>
<dbReference type="Gene3D" id="3.50.50.60">
    <property type="entry name" value="FAD/NAD(P)-binding domain"/>
    <property type="match status" value="2"/>
</dbReference>
<comment type="similarity">
    <text evidence="3">Belongs to the class-I pyridine nucleotide-disulfide oxidoreductase family.</text>
</comment>
<dbReference type="EC" id="1.8.1.4" evidence="13"/>
<name>A0A3B0VS23_9ZZZZ</name>
<evidence type="ECO:0000256" key="2">
    <source>
        <dbReference type="ARBA" id="ARBA00004496"/>
    </source>
</evidence>
<keyword evidence="9" id="KW-1015">Disulfide bond</keyword>
<dbReference type="InterPro" id="IPR023753">
    <property type="entry name" value="FAD/NAD-binding_dom"/>
</dbReference>
<dbReference type="GO" id="GO:0050660">
    <property type="term" value="F:flavin adenine dinucleotide binding"/>
    <property type="evidence" value="ECO:0007669"/>
    <property type="project" value="InterPro"/>
</dbReference>
<reference evidence="13" key="1">
    <citation type="submission" date="2018-06" db="EMBL/GenBank/DDBJ databases">
        <authorList>
            <person name="Zhirakovskaya E."/>
        </authorList>
    </citation>
    <scope>NUCLEOTIDE SEQUENCE</scope>
</reference>
<dbReference type="NCBIfam" id="TIGR01350">
    <property type="entry name" value="lipoamide_DH"/>
    <property type="match status" value="1"/>
</dbReference>
<evidence type="ECO:0000256" key="8">
    <source>
        <dbReference type="ARBA" id="ARBA00023027"/>
    </source>
</evidence>
<keyword evidence="7 13" id="KW-0560">Oxidoreductase</keyword>
<evidence type="ECO:0000256" key="4">
    <source>
        <dbReference type="ARBA" id="ARBA00022490"/>
    </source>
</evidence>
<dbReference type="SUPFAM" id="SSF55424">
    <property type="entry name" value="FAD/NAD-linked reductases, dimerisation (C-terminal) domain"/>
    <property type="match status" value="1"/>
</dbReference>
<evidence type="ECO:0000256" key="5">
    <source>
        <dbReference type="ARBA" id="ARBA00022630"/>
    </source>
</evidence>
<dbReference type="SUPFAM" id="SSF51905">
    <property type="entry name" value="FAD/NAD(P)-binding domain"/>
    <property type="match status" value="1"/>
</dbReference>
<dbReference type="PRINTS" id="PR00368">
    <property type="entry name" value="FADPNR"/>
</dbReference>
<evidence type="ECO:0000256" key="1">
    <source>
        <dbReference type="ARBA" id="ARBA00001974"/>
    </source>
</evidence>
<dbReference type="InterPro" id="IPR006258">
    <property type="entry name" value="Lipoamide_DH"/>
</dbReference>
<evidence type="ECO:0000256" key="3">
    <source>
        <dbReference type="ARBA" id="ARBA00007532"/>
    </source>
</evidence>
<dbReference type="PANTHER" id="PTHR22912:SF217">
    <property type="entry name" value="DIHYDROLIPOYL DEHYDROGENASE"/>
    <property type="match status" value="1"/>
</dbReference>
<dbReference type="PROSITE" id="PS00076">
    <property type="entry name" value="PYRIDINE_REDOX_1"/>
    <property type="match status" value="1"/>
</dbReference>
<evidence type="ECO:0000313" key="13">
    <source>
        <dbReference type="EMBL" id="VAW39709.1"/>
    </source>
</evidence>
<feature type="domain" description="Pyridine nucleotide-disulphide oxidoreductase dimerisation" evidence="11">
    <location>
        <begin position="344"/>
        <end position="453"/>
    </location>
</feature>
<keyword evidence="5" id="KW-0285">Flavoprotein</keyword>
<dbReference type="InterPro" id="IPR001100">
    <property type="entry name" value="Pyr_nuc-diS_OxRdtase"/>
</dbReference>
<sequence>MTNQYDLVILGAGPGGYVAAIRAAQLGLKVAIIEREYWGGVCLNVGCIPSKALLKNAELAHTLKHRAREFGFSFTDLQMDYGVAFKRSRQVSGRLVKGVQFLMKKNKIDVLDGTGKLVDANTIQVHLNDGGEQTVSGKNIIIATGARPRSIPGVEFDGERIISYVDAILTDSPPKKLIIVGGGVIGVEFAYMWANYGVEVTIVEMMDHLLPNEEPEVSTVLEKAYKKLKVNLHLNARVEKIEKIDDGVTVALAEGTNLQADKVMLAINFLPNVENIGLENLGIQLTDRGAIAIDEQMRTNVSNIYAIGDVATEYRLAHVASAMGLVAAEAIAGHATTPLAYRMMPRATYCVPQVASFGYTEAEAKEAGYELNVGQFPFQANGKALGLGERDGFIKIIADKQYGEILGAHMIGPDVTELLPELTLAHNAELTAEEIARNVHAHPTLSEALMEAAHAVEGQAIHV</sequence>
<evidence type="ECO:0000256" key="6">
    <source>
        <dbReference type="ARBA" id="ARBA00022827"/>
    </source>
</evidence>
<dbReference type="InterPro" id="IPR004099">
    <property type="entry name" value="Pyr_nucl-diS_OxRdtase_dimer"/>
</dbReference>
<evidence type="ECO:0000259" key="12">
    <source>
        <dbReference type="Pfam" id="PF07992"/>
    </source>
</evidence>
<organism evidence="13">
    <name type="scientific">hydrothermal vent metagenome</name>
    <dbReference type="NCBI Taxonomy" id="652676"/>
    <lineage>
        <taxon>unclassified sequences</taxon>
        <taxon>metagenomes</taxon>
        <taxon>ecological metagenomes</taxon>
    </lineage>
</organism>
<dbReference type="InterPro" id="IPR012999">
    <property type="entry name" value="Pyr_OxRdtase_I_AS"/>
</dbReference>
<dbReference type="FunFam" id="3.30.390.30:FF:000001">
    <property type="entry name" value="Dihydrolipoyl dehydrogenase"/>
    <property type="match status" value="1"/>
</dbReference>
<dbReference type="EMBL" id="UOEU01000762">
    <property type="protein sequence ID" value="VAW39709.1"/>
    <property type="molecule type" value="Genomic_DNA"/>
</dbReference>
<dbReference type="InterPro" id="IPR050151">
    <property type="entry name" value="Class-I_Pyr_Nuc-Dis_Oxidored"/>
</dbReference>
<dbReference type="GO" id="GO:0006103">
    <property type="term" value="P:2-oxoglutarate metabolic process"/>
    <property type="evidence" value="ECO:0007669"/>
    <property type="project" value="TreeGrafter"/>
</dbReference>